<organism evidence="5 6">
    <name type="scientific">Horticoccus luteus</name>
    <dbReference type="NCBI Taxonomy" id="2862869"/>
    <lineage>
        <taxon>Bacteria</taxon>
        <taxon>Pseudomonadati</taxon>
        <taxon>Verrucomicrobiota</taxon>
        <taxon>Opitutia</taxon>
        <taxon>Opitutales</taxon>
        <taxon>Opitutaceae</taxon>
        <taxon>Horticoccus</taxon>
    </lineage>
</organism>
<dbReference type="InterPro" id="IPR001173">
    <property type="entry name" value="Glyco_trans_2-like"/>
</dbReference>
<evidence type="ECO:0000313" key="5">
    <source>
        <dbReference type="EMBL" id="QYM78392.1"/>
    </source>
</evidence>
<dbReference type="Proteomes" id="UP000825051">
    <property type="component" value="Chromosome"/>
</dbReference>
<gene>
    <name evidence="5" type="ORF">K0B96_13965</name>
</gene>
<name>A0A8F9TVK8_9BACT</name>
<evidence type="ECO:0000313" key="6">
    <source>
        <dbReference type="Proteomes" id="UP000825051"/>
    </source>
</evidence>
<dbReference type="InterPro" id="IPR050834">
    <property type="entry name" value="Glycosyltransf_2"/>
</dbReference>
<feature type="domain" description="Glycosyltransferase 2-like" evidence="4">
    <location>
        <begin position="24"/>
        <end position="165"/>
    </location>
</feature>
<keyword evidence="2" id="KW-0328">Glycosyltransferase</keyword>
<keyword evidence="6" id="KW-1185">Reference proteome</keyword>
<dbReference type="AlphaFoldDB" id="A0A8F9TVK8"/>
<dbReference type="Gene3D" id="3.90.550.10">
    <property type="entry name" value="Spore Coat Polysaccharide Biosynthesis Protein SpsA, Chain A"/>
    <property type="match status" value="1"/>
</dbReference>
<comment type="similarity">
    <text evidence="1">Belongs to the glycosyltransferase 2 family.</text>
</comment>
<dbReference type="SUPFAM" id="SSF53448">
    <property type="entry name" value="Nucleotide-diphospho-sugar transferases"/>
    <property type="match status" value="1"/>
</dbReference>
<dbReference type="KEGG" id="ole:K0B96_13965"/>
<dbReference type="Pfam" id="PF00535">
    <property type="entry name" value="Glycos_transf_2"/>
    <property type="match status" value="1"/>
</dbReference>
<keyword evidence="3" id="KW-0808">Transferase</keyword>
<dbReference type="CDD" id="cd00761">
    <property type="entry name" value="Glyco_tranf_GTA_type"/>
    <property type="match status" value="1"/>
</dbReference>
<reference evidence="5" key="1">
    <citation type="submission" date="2021-08" db="EMBL/GenBank/DDBJ databases">
        <title>Genome of a novel bacterium of the phylum Verrucomicrobia, Oleiharenicola sp. KSB-15.</title>
        <authorList>
            <person name="Chung J.-H."/>
            <person name="Ahn J.-H."/>
            <person name="Yoon Y."/>
            <person name="Kim D.-Y."/>
            <person name="An S.-H."/>
            <person name="Park I."/>
            <person name="Yeon J."/>
        </authorList>
    </citation>
    <scope>NUCLEOTIDE SEQUENCE</scope>
    <source>
        <strain evidence="5">KSB-15</strain>
    </source>
</reference>
<evidence type="ECO:0000256" key="1">
    <source>
        <dbReference type="ARBA" id="ARBA00006739"/>
    </source>
</evidence>
<protein>
    <submittedName>
        <fullName evidence="5">Glycosyltransferase family 2 protein</fullName>
    </submittedName>
</protein>
<evidence type="ECO:0000259" key="4">
    <source>
        <dbReference type="Pfam" id="PF00535"/>
    </source>
</evidence>
<dbReference type="InterPro" id="IPR029044">
    <property type="entry name" value="Nucleotide-diphossugar_trans"/>
</dbReference>
<dbReference type="PANTHER" id="PTHR43685:SF5">
    <property type="entry name" value="GLYCOSYLTRANSFERASE EPSE-RELATED"/>
    <property type="match status" value="1"/>
</dbReference>
<proteinExistence type="inferred from homology"/>
<evidence type="ECO:0000256" key="3">
    <source>
        <dbReference type="ARBA" id="ARBA00022679"/>
    </source>
</evidence>
<dbReference type="EMBL" id="CP080507">
    <property type="protein sequence ID" value="QYM78392.1"/>
    <property type="molecule type" value="Genomic_DNA"/>
</dbReference>
<dbReference type="RefSeq" id="WP_220161496.1">
    <property type="nucleotide sequence ID" value="NZ_CP080507.1"/>
</dbReference>
<dbReference type="GO" id="GO:0016757">
    <property type="term" value="F:glycosyltransferase activity"/>
    <property type="evidence" value="ECO:0007669"/>
    <property type="project" value="UniProtKB-KW"/>
</dbReference>
<accession>A0A8F9TVK8</accession>
<sequence length="369" mass="42332">MTAAADHPPPTAPVSSPDTRPALTVIMPAYNAGRYLIPAIESVLSQTWRDFEFIIIDDGSTDGTRERIEDYALRDARIRDYPNAKNIGVTRSLNRAISLARADWIARMDADDISLPTRFEKQMAVVRADPSIGLVTSPFDVIDAQQRRIPGWRGIRFQQEMLPFFLLFYNRLNAHGQVLYSTSLVRSLGGYREKYHLSEATELWLRMVRATRWAVVPEPLYLWRADNPHSVSRQHAFRYADASLLACREEIARACNIDVSKEEMIALRDFWLRCENKDRNWDDVENLLLRIAARFHPPHPVPHWRRKLAIALGCAWFAQTIQHAKRHRTREALRDLGRGLHAAGGYLPLALAQFVRETFAVKAQLSRRA</sequence>
<dbReference type="PANTHER" id="PTHR43685">
    <property type="entry name" value="GLYCOSYLTRANSFERASE"/>
    <property type="match status" value="1"/>
</dbReference>
<evidence type="ECO:0000256" key="2">
    <source>
        <dbReference type="ARBA" id="ARBA00022676"/>
    </source>
</evidence>